<name>A0A6I5RNJ4_9PSED</name>
<dbReference type="EMBL" id="JAAHBT010000059">
    <property type="protein sequence ID" value="NES09547.1"/>
    <property type="molecule type" value="Genomic_DNA"/>
</dbReference>
<proteinExistence type="predicted"/>
<dbReference type="AlphaFoldDB" id="A0A6I5RNJ4"/>
<evidence type="ECO:0000313" key="2">
    <source>
        <dbReference type="Proteomes" id="UP000471751"/>
    </source>
</evidence>
<protein>
    <submittedName>
        <fullName evidence="1">Uncharacterized protein</fullName>
    </submittedName>
</protein>
<accession>A0A6I5RNJ4</accession>
<comment type="caution">
    <text evidence="1">The sequence shown here is derived from an EMBL/GenBank/DDBJ whole genome shotgun (WGS) entry which is preliminary data.</text>
</comment>
<sequence>MNMPSTPVTKWLLACLALLVIGQFAWILTATPRKPSLSEIINTTPIGEHSLIYEAASDSGGATVGRTYFYYVFERQDSLEKALATLQGQPAFLVTRQSGAIVSVKGQQITAHAKDTVYQYSSLAVLREKGQTLPVNIELTATQPEQ</sequence>
<gene>
    <name evidence="1" type="ORF">G3O07_07100</name>
</gene>
<evidence type="ECO:0000313" key="1">
    <source>
        <dbReference type="EMBL" id="NES09547.1"/>
    </source>
</evidence>
<reference evidence="1 2" key="1">
    <citation type="submission" date="2020-02" db="EMBL/GenBank/DDBJ databases">
        <title>Broccoli isolated Pseudomonas sp.</title>
        <authorList>
            <person name="Fujikawa T."/>
            <person name="Sawada H."/>
        </authorList>
    </citation>
    <scope>NUCLEOTIDE SEQUENCE [LARGE SCALE GENOMIC DNA]</scope>
    <source>
        <strain evidence="1 2">JCM 32154</strain>
    </source>
</reference>
<organism evidence="1 2">
    <name type="scientific">Pseudomonas laurentiana</name>
    <dbReference type="NCBI Taxonomy" id="2364649"/>
    <lineage>
        <taxon>Bacteria</taxon>
        <taxon>Pseudomonadati</taxon>
        <taxon>Pseudomonadota</taxon>
        <taxon>Gammaproteobacteria</taxon>
        <taxon>Pseudomonadales</taxon>
        <taxon>Pseudomonadaceae</taxon>
        <taxon>Pseudomonas</taxon>
    </lineage>
</organism>
<dbReference type="Proteomes" id="UP000471751">
    <property type="component" value="Unassembled WGS sequence"/>
</dbReference>
<keyword evidence="2" id="KW-1185">Reference proteome</keyword>